<evidence type="ECO:0000313" key="2">
    <source>
        <dbReference type="Proteomes" id="UP000027222"/>
    </source>
</evidence>
<dbReference type="HOGENOM" id="CLU_1796604_0_0_1"/>
<dbReference type="Proteomes" id="UP000027222">
    <property type="component" value="Unassembled WGS sequence"/>
</dbReference>
<name>A0A067SBR0_GALM3</name>
<dbReference type="AlphaFoldDB" id="A0A067SBR0"/>
<accession>A0A067SBR0</accession>
<organism evidence="1 2">
    <name type="scientific">Galerina marginata (strain CBS 339.88)</name>
    <dbReference type="NCBI Taxonomy" id="685588"/>
    <lineage>
        <taxon>Eukaryota</taxon>
        <taxon>Fungi</taxon>
        <taxon>Dikarya</taxon>
        <taxon>Basidiomycota</taxon>
        <taxon>Agaricomycotina</taxon>
        <taxon>Agaricomycetes</taxon>
        <taxon>Agaricomycetidae</taxon>
        <taxon>Agaricales</taxon>
        <taxon>Agaricineae</taxon>
        <taxon>Strophariaceae</taxon>
        <taxon>Galerina</taxon>
    </lineage>
</organism>
<dbReference type="EMBL" id="KL142477">
    <property type="protein sequence ID" value="KDR65204.1"/>
    <property type="molecule type" value="Genomic_DNA"/>
</dbReference>
<evidence type="ECO:0000313" key="1">
    <source>
        <dbReference type="EMBL" id="KDR65204.1"/>
    </source>
</evidence>
<proteinExistence type="predicted"/>
<sequence>MKSTQTTSSPARSQSQARAQPQARALLALADPLPPGLPAVCGVYAHFPPFLFFLQPLRGLGGPSLLNVDAVAAVARPVAPRAQPRSKLELKPWFSWFFFAPTSLPPSALSLRPWWSLCSSSCSCSRRARSGRRLNWCDELGGST</sequence>
<keyword evidence="2" id="KW-1185">Reference proteome</keyword>
<protein>
    <submittedName>
        <fullName evidence="1">Uncharacterized protein</fullName>
    </submittedName>
</protein>
<reference evidence="2" key="1">
    <citation type="journal article" date="2014" name="Proc. Natl. Acad. Sci. U.S.A.">
        <title>Extensive sampling of basidiomycete genomes demonstrates inadequacy of the white-rot/brown-rot paradigm for wood decay fungi.</title>
        <authorList>
            <person name="Riley R."/>
            <person name="Salamov A.A."/>
            <person name="Brown D.W."/>
            <person name="Nagy L.G."/>
            <person name="Floudas D."/>
            <person name="Held B.W."/>
            <person name="Levasseur A."/>
            <person name="Lombard V."/>
            <person name="Morin E."/>
            <person name="Otillar R."/>
            <person name="Lindquist E.A."/>
            <person name="Sun H."/>
            <person name="LaButti K.M."/>
            <person name="Schmutz J."/>
            <person name="Jabbour D."/>
            <person name="Luo H."/>
            <person name="Baker S.E."/>
            <person name="Pisabarro A.G."/>
            <person name="Walton J.D."/>
            <person name="Blanchette R.A."/>
            <person name="Henrissat B."/>
            <person name="Martin F."/>
            <person name="Cullen D."/>
            <person name="Hibbett D.S."/>
            <person name="Grigoriev I.V."/>
        </authorList>
    </citation>
    <scope>NUCLEOTIDE SEQUENCE [LARGE SCALE GENOMIC DNA]</scope>
    <source>
        <strain evidence="2">CBS 339.88</strain>
    </source>
</reference>
<gene>
    <name evidence="1" type="ORF">GALMADRAFT_444591</name>
</gene>